<comment type="caution">
    <text evidence="2">The sequence shown here is derived from an EMBL/GenBank/DDBJ whole genome shotgun (WGS) entry which is preliminary data.</text>
</comment>
<reference evidence="2 3" key="1">
    <citation type="submission" date="2019-03" db="EMBL/GenBank/DDBJ databases">
        <title>Draft genome of Massilia hortus sp. nov., a novel bacterial species of the Oxalobacteraceae family.</title>
        <authorList>
            <person name="Peta V."/>
            <person name="Raths R."/>
            <person name="Bucking H."/>
        </authorList>
    </citation>
    <scope>NUCLEOTIDE SEQUENCE [LARGE SCALE GENOMIC DNA]</scope>
    <source>
        <strain evidence="2 3">ONC3</strain>
    </source>
</reference>
<evidence type="ECO:0000313" key="3">
    <source>
        <dbReference type="Proteomes" id="UP000297258"/>
    </source>
</evidence>
<organism evidence="2 3">
    <name type="scientific">Massilia horti</name>
    <dbReference type="NCBI Taxonomy" id="2562153"/>
    <lineage>
        <taxon>Bacteria</taxon>
        <taxon>Pseudomonadati</taxon>
        <taxon>Pseudomonadota</taxon>
        <taxon>Betaproteobacteria</taxon>
        <taxon>Burkholderiales</taxon>
        <taxon>Oxalobacteraceae</taxon>
        <taxon>Telluria group</taxon>
        <taxon>Massilia</taxon>
    </lineage>
</organism>
<gene>
    <name evidence="2" type="ORF">E4O92_19525</name>
</gene>
<protein>
    <submittedName>
        <fullName evidence="2">DUF1752 domain-containing protein</fullName>
    </submittedName>
</protein>
<evidence type="ECO:0000313" key="2">
    <source>
        <dbReference type="EMBL" id="TFW29127.1"/>
    </source>
</evidence>
<name>A0A4Y9SUG5_9BURK</name>
<sequence length="16" mass="1950">MQRDSYPNRARLENLS</sequence>
<proteinExistence type="predicted"/>
<dbReference type="EMBL" id="SPUM01000130">
    <property type="protein sequence ID" value="TFW29127.1"/>
    <property type="molecule type" value="Genomic_DNA"/>
</dbReference>
<keyword evidence="3" id="KW-1185">Reference proteome</keyword>
<dbReference type="InterPro" id="IPR013860">
    <property type="entry name" value="AreA_GATA"/>
</dbReference>
<accession>A0A4Y9SUG5</accession>
<dbReference type="Pfam" id="PF08550">
    <property type="entry name" value="GATA_AreA"/>
    <property type="match status" value="1"/>
</dbReference>
<dbReference type="AlphaFoldDB" id="A0A4Y9SUG5"/>
<feature type="domain" description="Nitrogen regulatory protein areA GATA-like" evidence="1">
    <location>
        <begin position="2"/>
        <end position="16"/>
    </location>
</feature>
<dbReference type="Proteomes" id="UP000297258">
    <property type="component" value="Unassembled WGS sequence"/>
</dbReference>
<evidence type="ECO:0000259" key="1">
    <source>
        <dbReference type="Pfam" id="PF08550"/>
    </source>
</evidence>